<dbReference type="GeneID" id="65093036"/>
<reference evidence="3" key="1">
    <citation type="journal article" date="2016" name="Genome Biol. Evol.">
        <title>Comparative 'omics' of the Fusarium fujikuroi species complex highlights differences in genetic potential and metabolite synthesis.</title>
        <authorList>
            <person name="Niehaus E.-M."/>
            <person name="Muensterkoetter M."/>
            <person name="Proctor R.H."/>
            <person name="Brown D.W."/>
            <person name="Sharon A."/>
            <person name="Idan Y."/>
            <person name="Oren-Young L."/>
            <person name="Sieber C.M."/>
            <person name="Novak O."/>
            <person name="Pencik A."/>
            <person name="Tarkowska D."/>
            <person name="Hromadova K."/>
            <person name="Freeman S."/>
            <person name="Maymon M."/>
            <person name="Elazar M."/>
            <person name="Youssef S.A."/>
            <person name="El-Shabrawy E.S.M."/>
            <person name="Shalaby A.B.A."/>
            <person name="Houterman P."/>
            <person name="Brock N.L."/>
            <person name="Burkhardt I."/>
            <person name="Tsavkelova E.A."/>
            <person name="Dickschat J.S."/>
            <person name="Galuszka P."/>
            <person name="Gueldener U."/>
            <person name="Tudzynski B."/>
        </authorList>
    </citation>
    <scope>NUCLEOTIDE SEQUENCE [LARGE SCALE GENOMIC DNA]</scope>
    <source>
        <strain evidence="3">MRC7560</strain>
    </source>
</reference>
<protein>
    <submittedName>
        <fullName evidence="2">Uncharacterized protein</fullName>
    </submittedName>
</protein>
<feature type="compositionally biased region" description="Low complexity" evidence="1">
    <location>
        <begin position="81"/>
        <end position="105"/>
    </location>
</feature>
<evidence type="ECO:0000313" key="3">
    <source>
        <dbReference type="Proteomes" id="UP000184255"/>
    </source>
</evidence>
<organism evidence="2 3">
    <name type="scientific">Fusarium mangiferae</name>
    <name type="common">Mango malformation disease fungus</name>
    <dbReference type="NCBI Taxonomy" id="192010"/>
    <lineage>
        <taxon>Eukaryota</taxon>
        <taxon>Fungi</taxon>
        <taxon>Dikarya</taxon>
        <taxon>Ascomycota</taxon>
        <taxon>Pezizomycotina</taxon>
        <taxon>Sordariomycetes</taxon>
        <taxon>Hypocreomycetidae</taxon>
        <taxon>Hypocreales</taxon>
        <taxon>Nectriaceae</taxon>
        <taxon>Fusarium</taxon>
        <taxon>Fusarium fujikuroi species complex</taxon>
    </lineage>
</organism>
<dbReference type="VEuPathDB" id="FungiDB:FMAN_13787"/>
<sequence length="325" mass="35641">MGRPAKRRQALAAALPCPAVQDDTPFLSLLSPQSMVETLSHVDWNACADPSFMPDLSSEILSELQLELGKVADCSRPAQELPSSSTTTPPLDSSTSNATSAATVSPIPQTSSRSCSCLATFYLAVDDLCKNERLSFPSGLPFLRKTISTASQIAHCEICPTSHLSAMQNIQLLGTLLMSVGQQYGVILESIDKDAKTSKEKDELKCLQFSEVGVQYSEEAPSYSLGLSPADWAELAKKAVKAEVYGNGREEECLWSVLNYLEKRQAQWHAVPPHQDCPHQYHQLEEEPFCIKILHKAKESIEALKWKCRELYGPDKPDAGSVSLL</sequence>
<proteinExistence type="predicted"/>
<keyword evidence="3" id="KW-1185">Reference proteome</keyword>
<dbReference type="EMBL" id="FCQH01000007">
    <property type="protein sequence ID" value="CVK95864.1"/>
    <property type="molecule type" value="Genomic_DNA"/>
</dbReference>
<dbReference type="RefSeq" id="XP_041683677.1">
    <property type="nucleotide sequence ID" value="XM_041833300.1"/>
</dbReference>
<evidence type="ECO:0000256" key="1">
    <source>
        <dbReference type="SAM" id="MobiDB-lite"/>
    </source>
</evidence>
<accession>A0A1L7TB89</accession>
<comment type="caution">
    <text evidence="2">The sequence shown here is derived from an EMBL/GenBank/DDBJ whole genome shotgun (WGS) entry which is preliminary data.</text>
</comment>
<evidence type="ECO:0000313" key="2">
    <source>
        <dbReference type="EMBL" id="CVK95864.1"/>
    </source>
</evidence>
<feature type="region of interest" description="Disordered" evidence="1">
    <location>
        <begin position="76"/>
        <end position="112"/>
    </location>
</feature>
<name>A0A1L7TB89_FUSMA</name>
<dbReference type="AlphaFoldDB" id="A0A1L7TB89"/>
<gene>
    <name evidence="2" type="ORF">FMAN_13787</name>
</gene>
<dbReference type="Proteomes" id="UP000184255">
    <property type="component" value="Unassembled WGS sequence"/>
</dbReference>